<feature type="transmembrane region" description="Helical" evidence="7">
    <location>
        <begin position="113"/>
        <end position="133"/>
    </location>
</feature>
<proteinExistence type="inferred from homology"/>
<evidence type="ECO:0000313" key="9">
    <source>
        <dbReference type="EMBL" id="KNB72500.1"/>
    </source>
</evidence>
<evidence type="ECO:0000256" key="7">
    <source>
        <dbReference type="SAM" id="Phobius"/>
    </source>
</evidence>
<evidence type="ECO:0000313" key="10">
    <source>
        <dbReference type="Proteomes" id="UP000036834"/>
    </source>
</evidence>
<reference evidence="10" key="1">
    <citation type="submission" date="2015-07" db="EMBL/GenBank/DDBJ databases">
        <title>Genome sequencing project for genomic taxonomy and phylogenomics of Bacillus-like bacteria.</title>
        <authorList>
            <person name="Liu B."/>
            <person name="Wang J."/>
            <person name="Zhu Y."/>
            <person name="Liu G."/>
            <person name="Chen Q."/>
            <person name="Chen Z."/>
            <person name="Lan J."/>
            <person name="Che J."/>
            <person name="Ge C."/>
            <person name="Shi H."/>
            <person name="Pan Z."/>
            <person name="Liu X."/>
        </authorList>
    </citation>
    <scope>NUCLEOTIDE SEQUENCE [LARGE SCALE GENOMIC DNA]</scope>
    <source>
        <strain evidence="10">DSM 9887</strain>
    </source>
</reference>
<evidence type="ECO:0000256" key="3">
    <source>
        <dbReference type="ARBA" id="ARBA00022475"/>
    </source>
</evidence>
<dbReference type="EMBL" id="BJON01000016">
    <property type="protein sequence ID" value="GED70662.1"/>
    <property type="molecule type" value="Genomic_DNA"/>
</dbReference>
<dbReference type="RefSeq" id="WP_049738553.1">
    <property type="nucleotide sequence ID" value="NZ_BJON01000016.1"/>
</dbReference>
<comment type="subcellular location">
    <subcellularLocation>
        <location evidence="1">Cell membrane</location>
        <topology evidence="1">Multi-pass membrane protein</topology>
    </subcellularLocation>
</comment>
<evidence type="ECO:0000256" key="1">
    <source>
        <dbReference type="ARBA" id="ARBA00004651"/>
    </source>
</evidence>
<reference evidence="9" key="2">
    <citation type="submission" date="2015-07" db="EMBL/GenBank/DDBJ databases">
        <title>MeaNS - Measles Nucleotide Surveillance Program.</title>
        <authorList>
            <person name="Tran T."/>
            <person name="Druce J."/>
        </authorList>
    </citation>
    <scope>NUCLEOTIDE SEQUENCE</scope>
    <source>
        <strain evidence="9">DSM 9887</strain>
    </source>
</reference>
<organism evidence="9 10">
    <name type="scientific">Brevibacillus reuszeri</name>
    <dbReference type="NCBI Taxonomy" id="54915"/>
    <lineage>
        <taxon>Bacteria</taxon>
        <taxon>Bacillati</taxon>
        <taxon>Bacillota</taxon>
        <taxon>Bacilli</taxon>
        <taxon>Bacillales</taxon>
        <taxon>Paenibacillaceae</taxon>
        <taxon>Brevibacillus</taxon>
    </lineage>
</organism>
<evidence type="ECO:0000313" key="11">
    <source>
        <dbReference type="Proteomes" id="UP000319578"/>
    </source>
</evidence>
<keyword evidence="11" id="KW-1185">Reference proteome</keyword>
<dbReference type="OrthoDB" id="2678278at2"/>
<dbReference type="Proteomes" id="UP000319578">
    <property type="component" value="Unassembled WGS sequence"/>
</dbReference>
<keyword evidence="6 7" id="KW-0472">Membrane</keyword>
<dbReference type="Pfam" id="PF03994">
    <property type="entry name" value="DUF350"/>
    <property type="match status" value="1"/>
</dbReference>
<dbReference type="AlphaFoldDB" id="A0A0K9YW79"/>
<dbReference type="GO" id="GO:0005886">
    <property type="term" value="C:plasma membrane"/>
    <property type="evidence" value="ECO:0007669"/>
    <property type="project" value="UniProtKB-SubCell"/>
</dbReference>
<keyword evidence="3" id="KW-1003">Cell membrane</keyword>
<sequence length="134" mass="14735">MDWIQVMAMLVWTGAGAVLLTVLMWLDALFTKYNDIQEIKNGNVAVTTRFVMKLFAQGYILSQSMLNSRDLFVALLVSVVSFIILFFLEKIVELILNKAAGLDLEQGTKQGKVAHAMLAGSFHIVGALILAACL</sequence>
<name>A0A0K9YW79_9BACL</name>
<evidence type="ECO:0000256" key="6">
    <source>
        <dbReference type="ARBA" id="ARBA00023136"/>
    </source>
</evidence>
<feature type="transmembrane region" description="Helical" evidence="7">
    <location>
        <begin position="71"/>
        <end position="88"/>
    </location>
</feature>
<comment type="similarity">
    <text evidence="2">Belongs to the UPF0719 family.</text>
</comment>
<dbReference type="Proteomes" id="UP000036834">
    <property type="component" value="Unassembled WGS sequence"/>
</dbReference>
<dbReference type="InterPro" id="IPR007140">
    <property type="entry name" value="DUF350"/>
</dbReference>
<comment type="caution">
    <text evidence="9">The sequence shown here is derived from an EMBL/GenBank/DDBJ whole genome shotgun (WGS) entry which is preliminary data.</text>
</comment>
<evidence type="ECO:0000256" key="5">
    <source>
        <dbReference type="ARBA" id="ARBA00022989"/>
    </source>
</evidence>
<feature type="transmembrane region" description="Helical" evidence="7">
    <location>
        <begin position="6"/>
        <end position="26"/>
    </location>
</feature>
<gene>
    <name evidence="9" type="ORF">ADS79_11580</name>
    <name evidence="8" type="ORF">BRE01_43640</name>
</gene>
<dbReference type="PATRIC" id="fig|54915.3.peg.1277"/>
<reference evidence="8 11" key="3">
    <citation type="submission" date="2019-06" db="EMBL/GenBank/DDBJ databases">
        <title>Whole genome shotgun sequence of Brevibacillus reuszeri NBRC 15719.</title>
        <authorList>
            <person name="Hosoyama A."/>
            <person name="Uohara A."/>
            <person name="Ohji S."/>
            <person name="Ichikawa N."/>
        </authorList>
    </citation>
    <scope>NUCLEOTIDE SEQUENCE [LARGE SCALE GENOMIC DNA]</scope>
    <source>
        <strain evidence="8 11">NBRC 15719</strain>
    </source>
</reference>
<evidence type="ECO:0000313" key="8">
    <source>
        <dbReference type="EMBL" id="GED70662.1"/>
    </source>
</evidence>
<dbReference type="STRING" id="54915.ADS79_11580"/>
<keyword evidence="5 7" id="KW-1133">Transmembrane helix</keyword>
<dbReference type="EMBL" id="LGIQ01000007">
    <property type="protein sequence ID" value="KNB72500.1"/>
    <property type="molecule type" value="Genomic_DNA"/>
</dbReference>
<evidence type="ECO:0000256" key="4">
    <source>
        <dbReference type="ARBA" id="ARBA00022692"/>
    </source>
</evidence>
<evidence type="ECO:0000256" key="2">
    <source>
        <dbReference type="ARBA" id="ARBA00005779"/>
    </source>
</evidence>
<keyword evidence="4 7" id="KW-0812">Transmembrane</keyword>
<accession>A0A0K9YW79</accession>
<protein>
    <submittedName>
        <fullName evidence="9">Cell surface protein</fullName>
    </submittedName>
    <submittedName>
        <fullName evidence="8">DUF350 domain-containing protein</fullName>
    </submittedName>
</protein>